<accession>A0A0F4Z722</accession>
<dbReference type="AlphaFoldDB" id="A0A0F4Z722"/>
<dbReference type="EMBL" id="LAEV01002213">
    <property type="protein sequence ID" value="KKA26354.1"/>
    <property type="molecule type" value="Genomic_DNA"/>
</dbReference>
<comment type="caution">
    <text evidence="1">The sequence shown here is derived from an EMBL/GenBank/DDBJ whole genome shotgun (WGS) entry which is preliminary data.</text>
</comment>
<evidence type="ECO:0008006" key="3">
    <source>
        <dbReference type="Google" id="ProtNLM"/>
    </source>
</evidence>
<gene>
    <name evidence="1" type="ORF">TD95_003845</name>
</gene>
<evidence type="ECO:0000313" key="1">
    <source>
        <dbReference type="EMBL" id="KKA26354.1"/>
    </source>
</evidence>
<organism evidence="1 2">
    <name type="scientific">Thielaviopsis punctulata</name>
    <dbReference type="NCBI Taxonomy" id="72032"/>
    <lineage>
        <taxon>Eukaryota</taxon>
        <taxon>Fungi</taxon>
        <taxon>Dikarya</taxon>
        <taxon>Ascomycota</taxon>
        <taxon>Pezizomycotina</taxon>
        <taxon>Sordariomycetes</taxon>
        <taxon>Hypocreomycetidae</taxon>
        <taxon>Microascales</taxon>
        <taxon>Ceratocystidaceae</taxon>
        <taxon>Thielaviopsis</taxon>
    </lineage>
</organism>
<evidence type="ECO:0000313" key="2">
    <source>
        <dbReference type="Proteomes" id="UP000033483"/>
    </source>
</evidence>
<dbReference type="Proteomes" id="UP000033483">
    <property type="component" value="Unassembled WGS sequence"/>
</dbReference>
<keyword evidence="2" id="KW-1185">Reference proteome</keyword>
<protein>
    <recommendedName>
        <fullName evidence="3">RING-type domain-containing protein</fullName>
    </recommendedName>
</protein>
<proteinExistence type="predicted"/>
<sequence>MKSAPCCQTPIDYGPENPFSNKIFWETYEKKAREYADQDRIYCHSSACGRHIIGPHYLAEGFAHCVCRRRMCIACKQRHHFGRCHEDRETIMFRRNAQTLKVRPCPSCRHMIEIEGQCSEQGKGASFLLFPE</sequence>
<name>A0A0F4Z722_9PEZI</name>
<dbReference type="OrthoDB" id="9977870at2759"/>
<reference evidence="1 2" key="1">
    <citation type="submission" date="2015-03" db="EMBL/GenBank/DDBJ databases">
        <authorList>
            <person name="Radwan O."/>
            <person name="Al-Naeli F.A."/>
            <person name="Rendon G.A."/>
            <person name="Fields C."/>
        </authorList>
    </citation>
    <scope>NUCLEOTIDE SEQUENCE [LARGE SCALE GENOMIC DNA]</scope>
    <source>
        <strain evidence="1">CR-DP1</strain>
    </source>
</reference>